<dbReference type="InterPro" id="IPR027417">
    <property type="entry name" value="P-loop_NTPase"/>
</dbReference>
<dbReference type="InterPro" id="IPR003593">
    <property type="entry name" value="AAA+_ATPase"/>
</dbReference>
<evidence type="ECO:0000256" key="4">
    <source>
        <dbReference type="ARBA" id="ARBA00022967"/>
    </source>
</evidence>
<dbReference type="CDD" id="cd03214">
    <property type="entry name" value="ABC_Iron-Siderophores_B12_Hemin"/>
    <property type="match status" value="1"/>
</dbReference>
<proteinExistence type="predicted"/>
<dbReference type="InterPro" id="IPR003439">
    <property type="entry name" value="ABC_transporter-like_ATP-bd"/>
</dbReference>
<evidence type="ECO:0000256" key="3">
    <source>
        <dbReference type="ARBA" id="ARBA00022840"/>
    </source>
</evidence>
<dbReference type="PROSITE" id="PS50893">
    <property type="entry name" value="ABC_TRANSPORTER_2"/>
    <property type="match status" value="1"/>
</dbReference>
<dbReference type="Pfam" id="PF00005">
    <property type="entry name" value="ABC_tran"/>
    <property type="match status" value="1"/>
</dbReference>
<keyword evidence="3 7" id="KW-0067">ATP-binding</keyword>
<dbReference type="SUPFAM" id="SSF52540">
    <property type="entry name" value="P-loop containing nucleoside triphosphate hydrolases"/>
    <property type="match status" value="1"/>
</dbReference>
<name>A0ABT5U9X9_9GAMM</name>
<dbReference type="SMART" id="SM00382">
    <property type="entry name" value="AAA"/>
    <property type="match status" value="1"/>
</dbReference>
<evidence type="ECO:0000256" key="2">
    <source>
        <dbReference type="ARBA" id="ARBA00022741"/>
    </source>
</evidence>
<dbReference type="RefSeq" id="WP_274689517.1">
    <property type="nucleotide sequence ID" value="NZ_JAPMOU010000017.1"/>
</dbReference>
<dbReference type="PANTHER" id="PTHR42794">
    <property type="entry name" value="HEMIN IMPORT ATP-BINDING PROTEIN HMUV"/>
    <property type="match status" value="1"/>
</dbReference>
<keyword evidence="1" id="KW-0813">Transport</keyword>
<evidence type="ECO:0000313" key="8">
    <source>
        <dbReference type="Proteomes" id="UP001528823"/>
    </source>
</evidence>
<feature type="domain" description="ABC transporter" evidence="6">
    <location>
        <begin position="6"/>
        <end position="244"/>
    </location>
</feature>
<dbReference type="Proteomes" id="UP001528823">
    <property type="component" value="Unassembled WGS sequence"/>
</dbReference>
<reference evidence="7 8" key="1">
    <citation type="submission" date="2022-11" db="EMBL/GenBank/DDBJ databases">
        <title>Spartinivicinus poritis sp. nov., isolated from scleractinian coral Porites lutea.</title>
        <authorList>
            <person name="Zhang G."/>
            <person name="Cai L."/>
            <person name="Wei Q."/>
        </authorList>
    </citation>
    <scope>NUCLEOTIDE SEQUENCE [LARGE SCALE GENOMIC DNA]</scope>
    <source>
        <strain evidence="7 8">A2-2</strain>
    </source>
</reference>
<comment type="function">
    <text evidence="5">Part of the ABC transporter complex HmuTUV involved in hemin import. Responsible for energy coupling to the transport system.</text>
</comment>
<dbReference type="Gene3D" id="3.40.50.300">
    <property type="entry name" value="P-loop containing nucleotide triphosphate hydrolases"/>
    <property type="match status" value="1"/>
</dbReference>
<dbReference type="EMBL" id="JAPMOU010000017">
    <property type="protein sequence ID" value="MDE1463174.1"/>
    <property type="molecule type" value="Genomic_DNA"/>
</dbReference>
<dbReference type="NCBIfam" id="NF010068">
    <property type="entry name" value="PRK13548.1"/>
    <property type="match status" value="1"/>
</dbReference>
<organism evidence="7 8">
    <name type="scientific">Spartinivicinus poritis</name>
    <dbReference type="NCBI Taxonomy" id="2994640"/>
    <lineage>
        <taxon>Bacteria</taxon>
        <taxon>Pseudomonadati</taxon>
        <taxon>Pseudomonadota</taxon>
        <taxon>Gammaproteobacteria</taxon>
        <taxon>Oceanospirillales</taxon>
        <taxon>Zooshikellaceae</taxon>
        <taxon>Spartinivicinus</taxon>
    </lineage>
</organism>
<accession>A0ABT5U9X9</accession>
<evidence type="ECO:0000256" key="1">
    <source>
        <dbReference type="ARBA" id="ARBA00022448"/>
    </source>
</evidence>
<gene>
    <name evidence="7" type="ORF">ORQ98_14490</name>
</gene>
<evidence type="ECO:0000259" key="6">
    <source>
        <dbReference type="PROSITE" id="PS50893"/>
    </source>
</evidence>
<comment type="caution">
    <text evidence="7">The sequence shown here is derived from an EMBL/GenBank/DDBJ whole genome shotgun (WGS) entry which is preliminary data.</text>
</comment>
<dbReference type="GO" id="GO:0005524">
    <property type="term" value="F:ATP binding"/>
    <property type="evidence" value="ECO:0007669"/>
    <property type="project" value="UniProtKB-KW"/>
</dbReference>
<evidence type="ECO:0000313" key="7">
    <source>
        <dbReference type="EMBL" id="MDE1463174.1"/>
    </source>
</evidence>
<keyword evidence="4" id="KW-1278">Translocase</keyword>
<sequence>MKNPMLEVQNLSVSIQGKTIIENIAFEVMPGEVLAVLGPNGAGKSTLFSALTGERPPATGQVLINQQPLSEISDNLRATQIGVLPQSSALSFAFSCYEVVSMGRIPWSTGKDKDAEVIQQAMEQVDAWHLRDRIYTSLSGGEKQRIHLARVIAQITTDEQQAPRLLLLDEPTSALDPSHQHLTLQLARQLSATNTAILVILHDFNLAARYADKIMVIKEGRQVILGDPLEVLKPNLIKEVFDIDSQVINHPTYKVPVVLLG</sequence>
<evidence type="ECO:0000256" key="5">
    <source>
        <dbReference type="ARBA" id="ARBA00037066"/>
    </source>
</evidence>
<protein>
    <submittedName>
        <fullName evidence="7">Heme ABC transporter ATP-binding protein</fullName>
    </submittedName>
</protein>
<keyword evidence="2" id="KW-0547">Nucleotide-binding</keyword>
<dbReference type="PANTHER" id="PTHR42794:SF1">
    <property type="entry name" value="HEMIN IMPORT ATP-BINDING PROTEIN HMUV"/>
    <property type="match status" value="1"/>
</dbReference>
<keyword evidence="8" id="KW-1185">Reference proteome</keyword>